<dbReference type="PaxDb" id="67767-A0A0J7MP79"/>
<dbReference type="Proteomes" id="UP000036403">
    <property type="component" value="Unassembled WGS sequence"/>
</dbReference>
<organism evidence="1 2">
    <name type="scientific">Lasius niger</name>
    <name type="common">Black garden ant</name>
    <dbReference type="NCBI Taxonomy" id="67767"/>
    <lineage>
        <taxon>Eukaryota</taxon>
        <taxon>Metazoa</taxon>
        <taxon>Ecdysozoa</taxon>
        <taxon>Arthropoda</taxon>
        <taxon>Hexapoda</taxon>
        <taxon>Insecta</taxon>
        <taxon>Pterygota</taxon>
        <taxon>Neoptera</taxon>
        <taxon>Endopterygota</taxon>
        <taxon>Hymenoptera</taxon>
        <taxon>Apocrita</taxon>
        <taxon>Aculeata</taxon>
        <taxon>Formicoidea</taxon>
        <taxon>Formicidae</taxon>
        <taxon>Formicinae</taxon>
        <taxon>Lasius</taxon>
        <taxon>Lasius</taxon>
    </lineage>
</organism>
<dbReference type="CDD" id="cd09272">
    <property type="entry name" value="RNase_HI_RT_Ty1"/>
    <property type="match status" value="1"/>
</dbReference>
<dbReference type="PANTHER" id="PTHR11439:SF440">
    <property type="entry name" value="INTEGRASE CATALYTIC DOMAIN-CONTAINING PROTEIN"/>
    <property type="match status" value="1"/>
</dbReference>
<proteinExistence type="predicted"/>
<dbReference type="STRING" id="67767.A0A0J7MP79"/>
<keyword evidence="2" id="KW-1185">Reference proteome</keyword>
<dbReference type="EMBL" id="LBMM01025711">
    <property type="protein sequence ID" value="KMQ82410.1"/>
    <property type="molecule type" value="Genomic_DNA"/>
</dbReference>
<name>A0A0J7MP79_LASNI</name>
<gene>
    <name evidence="1" type="ORF">RF55_23098</name>
</gene>
<reference evidence="1 2" key="1">
    <citation type="submission" date="2015-04" db="EMBL/GenBank/DDBJ databases">
        <title>Lasius niger genome sequencing.</title>
        <authorList>
            <person name="Konorov E.A."/>
            <person name="Nikitin M.A."/>
            <person name="Kirill M.V."/>
            <person name="Chang P."/>
        </authorList>
    </citation>
    <scope>NUCLEOTIDE SEQUENCE [LARGE SCALE GENOMIC DNA]</scope>
    <source>
        <tissue evidence="1">Whole</tissue>
    </source>
</reference>
<sequence length="206" mass="23816">MGKTKKLLGANFDRSNKENLSIYQTDYIIDTYNKFSNYNIPCSSLPISKGTHLSKSQGPDTEEEKEQMRKLPYRNLIGCLAFLAQRTRPDICFAVNRLSQFQESPGDYHWHHLKRLLGYVYQTRDQQLKLSEVRSLNLNCYSDADFAADPDNRISVGGIVLMVDEIPIIWRTYKHKFVSLSTMESEFTTLTEAAKELLWLCSVLKF</sequence>
<comment type="caution">
    <text evidence="1">The sequence shown here is derived from an EMBL/GenBank/DDBJ whole genome shotgun (WGS) entry which is preliminary data.</text>
</comment>
<accession>A0A0J7MP79</accession>
<dbReference type="PANTHER" id="PTHR11439">
    <property type="entry name" value="GAG-POL-RELATED RETROTRANSPOSON"/>
    <property type="match status" value="1"/>
</dbReference>
<evidence type="ECO:0000313" key="2">
    <source>
        <dbReference type="Proteomes" id="UP000036403"/>
    </source>
</evidence>
<dbReference type="AlphaFoldDB" id="A0A0J7MP79"/>
<dbReference type="OrthoDB" id="430476at2759"/>
<evidence type="ECO:0000313" key="1">
    <source>
        <dbReference type="EMBL" id="KMQ82410.1"/>
    </source>
</evidence>
<protein>
    <submittedName>
        <fullName evidence="1">Gag pol protein</fullName>
    </submittedName>
</protein>